<accession>G5GR53</accession>
<dbReference type="PANTHER" id="PTHR15680:SF9">
    <property type="entry name" value="LARGE RIBOSOMAL SUBUNIT PROTEIN BL19M"/>
    <property type="match status" value="1"/>
</dbReference>
<dbReference type="PATRIC" id="fig|679201.3.peg.1820"/>
<dbReference type="NCBIfam" id="TIGR01024">
    <property type="entry name" value="rplS_bact"/>
    <property type="match status" value="1"/>
</dbReference>
<dbReference type="GO" id="GO:0006412">
    <property type="term" value="P:translation"/>
    <property type="evidence" value="ECO:0007669"/>
    <property type="project" value="UniProtKB-UniRule"/>
</dbReference>
<dbReference type="HOGENOM" id="CLU_103507_2_1_9"/>
<dbReference type="Proteomes" id="UP000004129">
    <property type="component" value="Unassembled WGS sequence"/>
</dbReference>
<dbReference type="InterPro" id="IPR038657">
    <property type="entry name" value="Ribosomal_bL19_sf"/>
</dbReference>
<comment type="similarity">
    <text evidence="2 6 7">Belongs to the bacterial ribosomal protein bL19 family.</text>
</comment>
<keyword evidence="4 6" id="KW-0687">Ribonucleoprotein</keyword>
<dbReference type="STRING" id="679201.HMPREF9334_01805"/>
<dbReference type="SUPFAM" id="SSF50104">
    <property type="entry name" value="Translation proteins SH3-like domain"/>
    <property type="match status" value="1"/>
</dbReference>
<evidence type="ECO:0000256" key="5">
    <source>
        <dbReference type="ARBA" id="ARBA00035171"/>
    </source>
</evidence>
<sequence length="123" mass="14062">MNIQAKEENTMNIIEVLEKEQLRSDIPQFAPGDTVRVHARIVEGTRERIQVFEGVVIARQGTGVRETFTVRRIASGVGVERLFPVHSPRIAKIEVTRRGIVRRAKLYYLRGLTGKAARIREKR</sequence>
<dbReference type="AlphaFoldDB" id="G5GR53"/>
<evidence type="ECO:0000256" key="7">
    <source>
        <dbReference type="RuleBase" id="RU000559"/>
    </source>
</evidence>
<dbReference type="InterPro" id="IPR008991">
    <property type="entry name" value="Translation_prot_SH3-like_sf"/>
</dbReference>
<organism evidence="8 9">
    <name type="scientific">Selenomonas infelix ATCC 43532</name>
    <dbReference type="NCBI Taxonomy" id="679201"/>
    <lineage>
        <taxon>Bacteria</taxon>
        <taxon>Bacillati</taxon>
        <taxon>Bacillota</taxon>
        <taxon>Negativicutes</taxon>
        <taxon>Selenomonadales</taxon>
        <taxon>Selenomonadaceae</taxon>
        <taxon>Selenomonas</taxon>
    </lineage>
</organism>
<dbReference type="EMBL" id="ACZM01000017">
    <property type="protein sequence ID" value="EHG19913.1"/>
    <property type="molecule type" value="Genomic_DNA"/>
</dbReference>
<evidence type="ECO:0000256" key="2">
    <source>
        <dbReference type="ARBA" id="ARBA00005781"/>
    </source>
</evidence>
<dbReference type="InterPro" id="IPR001857">
    <property type="entry name" value="Ribosomal_bL19"/>
</dbReference>
<dbReference type="GO" id="GO:0003735">
    <property type="term" value="F:structural constituent of ribosome"/>
    <property type="evidence" value="ECO:0007669"/>
    <property type="project" value="InterPro"/>
</dbReference>
<dbReference type="Pfam" id="PF01245">
    <property type="entry name" value="Ribosomal_L19"/>
    <property type="match status" value="1"/>
</dbReference>
<evidence type="ECO:0000256" key="6">
    <source>
        <dbReference type="HAMAP-Rule" id="MF_00402"/>
    </source>
</evidence>
<evidence type="ECO:0000313" key="8">
    <source>
        <dbReference type="EMBL" id="EHG19913.1"/>
    </source>
</evidence>
<dbReference type="Gene3D" id="2.30.30.790">
    <property type="match status" value="1"/>
</dbReference>
<dbReference type="PANTHER" id="PTHR15680">
    <property type="entry name" value="RIBOSOMAL PROTEIN L19"/>
    <property type="match status" value="1"/>
</dbReference>
<gene>
    <name evidence="6" type="primary">rplS</name>
    <name evidence="8" type="ORF">HMPREF9334_01805</name>
</gene>
<dbReference type="PROSITE" id="PS01015">
    <property type="entry name" value="RIBOSOMAL_L19"/>
    <property type="match status" value="1"/>
</dbReference>
<proteinExistence type="inferred from homology"/>
<name>G5GR53_9FIRM</name>
<evidence type="ECO:0000313" key="9">
    <source>
        <dbReference type="Proteomes" id="UP000004129"/>
    </source>
</evidence>
<evidence type="ECO:0000256" key="4">
    <source>
        <dbReference type="ARBA" id="ARBA00023274"/>
    </source>
</evidence>
<dbReference type="FunFam" id="2.30.30.790:FF:000001">
    <property type="entry name" value="50S ribosomal protein L19"/>
    <property type="match status" value="1"/>
</dbReference>
<dbReference type="PIRSF" id="PIRSF002191">
    <property type="entry name" value="Ribosomal_L19"/>
    <property type="match status" value="1"/>
</dbReference>
<keyword evidence="9" id="KW-1185">Reference proteome</keyword>
<dbReference type="InterPro" id="IPR018257">
    <property type="entry name" value="Ribosomal_bL19_CS"/>
</dbReference>
<dbReference type="GO" id="GO:0022625">
    <property type="term" value="C:cytosolic large ribosomal subunit"/>
    <property type="evidence" value="ECO:0007669"/>
    <property type="project" value="TreeGrafter"/>
</dbReference>
<comment type="function">
    <text evidence="1 6 7">This protein is located at the 30S-50S ribosomal subunit interface and may play a role in the structure and function of the aminoacyl-tRNA binding site.</text>
</comment>
<comment type="caution">
    <text evidence="8">The sequence shown here is derived from an EMBL/GenBank/DDBJ whole genome shotgun (WGS) entry which is preliminary data.</text>
</comment>
<protein>
    <recommendedName>
        <fullName evidence="5 6">Large ribosomal subunit protein bL19</fullName>
    </recommendedName>
</protein>
<evidence type="ECO:0000256" key="1">
    <source>
        <dbReference type="ARBA" id="ARBA00002349"/>
    </source>
</evidence>
<dbReference type="HAMAP" id="MF_00402">
    <property type="entry name" value="Ribosomal_bL19"/>
    <property type="match status" value="1"/>
</dbReference>
<dbReference type="eggNOG" id="COG0335">
    <property type="taxonomic scope" value="Bacteria"/>
</dbReference>
<dbReference type="PRINTS" id="PR00061">
    <property type="entry name" value="RIBOSOMALL19"/>
</dbReference>
<evidence type="ECO:0000256" key="3">
    <source>
        <dbReference type="ARBA" id="ARBA00022980"/>
    </source>
</evidence>
<reference evidence="8 9" key="1">
    <citation type="submission" date="2011-08" db="EMBL/GenBank/DDBJ databases">
        <title>The Genome Sequence of Selenomonas infelix ATCC 43532.</title>
        <authorList>
            <consortium name="The Broad Institute Genome Sequencing Platform"/>
            <person name="Earl A."/>
            <person name="Ward D."/>
            <person name="Feldgarden M."/>
            <person name="Gevers D."/>
            <person name="Izard J."/>
            <person name="Blanton J.M."/>
            <person name="Baranova O.V."/>
            <person name="Dewhirst F.E."/>
            <person name="Young S.K."/>
            <person name="Zeng Q."/>
            <person name="Gargeya S."/>
            <person name="Fitzgerald M."/>
            <person name="Haas B."/>
            <person name="Abouelleil A."/>
            <person name="Alvarado L."/>
            <person name="Arachchi H.M."/>
            <person name="Berlin A."/>
            <person name="Brown A."/>
            <person name="Chapman S.B."/>
            <person name="Chen Z."/>
            <person name="Dunbar C."/>
            <person name="Freedman E."/>
            <person name="Gearin G."/>
            <person name="Gellesch M."/>
            <person name="Goldberg J."/>
            <person name="Griggs A."/>
            <person name="Gujja S."/>
            <person name="Heiman D."/>
            <person name="Howarth C."/>
            <person name="Larson L."/>
            <person name="Lui A."/>
            <person name="MacDonald P.J.P."/>
            <person name="Montmayeur A."/>
            <person name="Murphy C."/>
            <person name="Neiman D."/>
            <person name="Pearson M."/>
            <person name="Priest M."/>
            <person name="Roberts A."/>
            <person name="Saif S."/>
            <person name="Shea T."/>
            <person name="Shenoy N."/>
            <person name="Sisk P."/>
            <person name="Stolte C."/>
            <person name="Sykes S."/>
            <person name="Wortman J."/>
            <person name="Nusbaum C."/>
            <person name="Birren B."/>
        </authorList>
    </citation>
    <scope>NUCLEOTIDE SEQUENCE [LARGE SCALE GENOMIC DNA]</scope>
    <source>
        <strain evidence="8 9">ATCC 43532</strain>
    </source>
</reference>
<keyword evidence="3 6" id="KW-0689">Ribosomal protein</keyword>